<reference evidence="3 4" key="1">
    <citation type="journal article" date="2021" name="Elife">
        <title>Chloroplast acquisition without the gene transfer in kleptoplastic sea slugs, Plakobranchus ocellatus.</title>
        <authorList>
            <person name="Maeda T."/>
            <person name="Takahashi S."/>
            <person name="Yoshida T."/>
            <person name="Shimamura S."/>
            <person name="Takaki Y."/>
            <person name="Nagai Y."/>
            <person name="Toyoda A."/>
            <person name="Suzuki Y."/>
            <person name="Arimoto A."/>
            <person name="Ishii H."/>
            <person name="Satoh N."/>
            <person name="Nishiyama T."/>
            <person name="Hasebe M."/>
            <person name="Maruyama T."/>
            <person name="Minagawa J."/>
            <person name="Obokata J."/>
            <person name="Shigenobu S."/>
        </authorList>
    </citation>
    <scope>NUCLEOTIDE SEQUENCE [LARGE SCALE GENOMIC DNA]</scope>
</reference>
<protein>
    <recommendedName>
        <fullName evidence="5">G-protein coupled receptors family 1 profile domain-containing protein</fullName>
    </recommendedName>
</protein>
<accession>A0AAV3YSH8</accession>
<keyword evidence="2" id="KW-1133">Transmembrane helix</keyword>
<evidence type="ECO:0000313" key="4">
    <source>
        <dbReference type="Proteomes" id="UP000735302"/>
    </source>
</evidence>
<feature type="compositionally biased region" description="Polar residues" evidence="1">
    <location>
        <begin position="232"/>
        <end position="251"/>
    </location>
</feature>
<keyword evidence="2" id="KW-0472">Membrane</keyword>
<evidence type="ECO:0000256" key="1">
    <source>
        <dbReference type="SAM" id="MobiDB-lite"/>
    </source>
</evidence>
<feature type="region of interest" description="Disordered" evidence="1">
    <location>
        <begin position="232"/>
        <end position="254"/>
    </location>
</feature>
<dbReference type="Gene3D" id="1.20.1070.10">
    <property type="entry name" value="Rhodopsin 7-helix transmembrane proteins"/>
    <property type="match status" value="1"/>
</dbReference>
<evidence type="ECO:0008006" key="5">
    <source>
        <dbReference type="Google" id="ProtNLM"/>
    </source>
</evidence>
<feature type="transmembrane region" description="Helical" evidence="2">
    <location>
        <begin position="363"/>
        <end position="384"/>
    </location>
</feature>
<sequence length="439" mass="49427">MDSCFTLGTLKVSAAHLVHTIANVATNFLAPAILLIFFNILIAKELKHVEEREKALKEKPRSTLIRHSTKTEMQPSRLIRSIISDTTTTHNWSQNAIDRECESSADESSHMWNFSQGKIALEKSQLPNRSTYGGRGNLDAGFSGMNVDGREGGMHLQKFDNTSAGNITENIEKSYRVKGTCFLGNDKQSVEGDFSDTYELTENVSQNANKDNGSGLARPAKVMIFAPRNCSSVSSTDVGNQTDRTSQNQLSIEPGPSRLTLAKETRTFSGISIRSTSLRPEGHKRSINATWEATLGRVSIALYQPVDLDSWPSSETRSDLDKEVVVEDEQEVKQTPRMTKMYASVSHKPDVKRDSRITSLTRLLMVASTVFVCLNMPFWIYQLMLKGLFVTPDCAHKFIDDSLLLLRLSNHCLNFFFYCFTGSRFRQEFISWYRAKKCW</sequence>
<evidence type="ECO:0000313" key="3">
    <source>
        <dbReference type="EMBL" id="GFN85739.1"/>
    </source>
</evidence>
<dbReference type="AlphaFoldDB" id="A0AAV3YSH8"/>
<dbReference type="InterPro" id="IPR052954">
    <property type="entry name" value="GPCR-Ligand_Int"/>
</dbReference>
<dbReference type="EMBL" id="BLXT01001455">
    <property type="protein sequence ID" value="GFN85739.1"/>
    <property type="molecule type" value="Genomic_DNA"/>
</dbReference>
<dbReference type="PANTHER" id="PTHR46641">
    <property type="entry name" value="FMRFAMIDE RECEPTOR-RELATED"/>
    <property type="match status" value="1"/>
</dbReference>
<comment type="caution">
    <text evidence="3">The sequence shown here is derived from an EMBL/GenBank/DDBJ whole genome shotgun (WGS) entry which is preliminary data.</text>
</comment>
<dbReference type="Proteomes" id="UP000735302">
    <property type="component" value="Unassembled WGS sequence"/>
</dbReference>
<dbReference type="SUPFAM" id="SSF81321">
    <property type="entry name" value="Family A G protein-coupled receptor-like"/>
    <property type="match status" value="1"/>
</dbReference>
<feature type="transmembrane region" description="Helical" evidence="2">
    <location>
        <begin position="24"/>
        <end position="42"/>
    </location>
</feature>
<keyword evidence="2" id="KW-0812">Transmembrane</keyword>
<keyword evidence="4" id="KW-1185">Reference proteome</keyword>
<name>A0AAV3YSH8_9GAST</name>
<evidence type="ECO:0000256" key="2">
    <source>
        <dbReference type="SAM" id="Phobius"/>
    </source>
</evidence>
<feature type="transmembrane region" description="Helical" evidence="2">
    <location>
        <begin position="404"/>
        <end position="421"/>
    </location>
</feature>
<gene>
    <name evidence="3" type="ORF">PoB_001224500</name>
</gene>
<dbReference type="PANTHER" id="PTHR46641:SF2">
    <property type="entry name" value="FMRFAMIDE RECEPTOR"/>
    <property type="match status" value="1"/>
</dbReference>
<organism evidence="3 4">
    <name type="scientific">Plakobranchus ocellatus</name>
    <dbReference type="NCBI Taxonomy" id="259542"/>
    <lineage>
        <taxon>Eukaryota</taxon>
        <taxon>Metazoa</taxon>
        <taxon>Spiralia</taxon>
        <taxon>Lophotrochozoa</taxon>
        <taxon>Mollusca</taxon>
        <taxon>Gastropoda</taxon>
        <taxon>Heterobranchia</taxon>
        <taxon>Euthyneura</taxon>
        <taxon>Panpulmonata</taxon>
        <taxon>Sacoglossa</taxon>
        <taxon>Placobranchoidea</taxon>
        <taxon>Plakobranchidae</taxon>
        <taxon>Plakobranchus</taxon>
    </lineage>
</organism>
<proteinExistence type="predicted"/>